<feature type="compositionally biased region" description="Low complexity" evidence="1">
    <location>
        <begin position="64"/>
        <end position="74"/>
    </location>
</feature>
<accession>A0ABQ5D9F9</accession>
<dbReference type="InterPro" id="IPR013103">
    <property type="entry name" value="RVT_2"/>
</dbReference>
<dbReference type="InterPro" id="IPR043502">
    <property type="entry name" value="DNA/RNA_pol_sf"/>
</dbReference>
<reference evidence="3" key="1">
    <citation type="journal article" date="2022" name="Int. J. Mol. Sci.">
        <title>Draft Genome of Tanacetum Coccineum: Genomic Comparison of Closely Related Tanacetum-Family Plants.</title>
        <authorList>
            <person name="Yamashiro T."/>
            <person name="Shiraishi A."/>
            <person name="Nakayama K."/>
            <person name="Satake H."/>
        </authorList>
    </citation>
    <scope>NUCLEOTIDE SEQUENCE</scope>
</reference>
<organism evidence="3 4">
    <name type="scientific">Tanacetum coccineum</name>
    <dbReference type="NCBI Taxonomy" id="301880"/>
    <lineage>
        <taxon>Eukaryota</taxon>
        <taxon>Viridiplantae</taxon>
        <taxon>Streptophyta</taxon>
        <taxon>Embryophyta</taxon>
        <taxon>Tracheophyta</taxon>
        <taxon>Spermatophyta</taxon>
        <taxon>Magnoliopsida</taxon>
        <taxon>eudicotyledons</taxon>
        <taxon>Gunneridae</taxon>
        <taxon>Pentapetalae</taxon>
        <taxon>asterids</taxon>
        <taxon>campanulids</taxon>
        <taxon>Asterales</taxon>
        <taxon>Asteraceae</taxon>
        <taxon>Asteroideae</taxon>
        <taxon>Anthemideae</taxon>
        <taxon>Anthemidinae</taxon>
        <taxon>Tanacetum</taxon>
    </lineage>
</organism>
<dbReference type="PANTHER" id="PTHR37610">
    <property type="entry name" value="CCHC-TYPE DOMAIN-CONTAINING PROTEIN"/>
    <property type="match status" value="1"/>
</dbReference>
<evidence type="ECO:0000313" key="3">
    <source>
        <dbReference type="EMBL" id="GJT35500.1"/>
    </source>
</evidence>
<gene>
    <name evidence="3" type="ORF">Tco_0925919</name>
</gene>
<dbReference type="Proteomes" id="UP001151760">
    <property type="component" value="Unassembled WGS sequence"/>
</dbReference>
<evidence type="ECO:0000259" key="2">
    <source>
        <dbReference type="Pfam" id="PF07727"/>
    </source>
</evidence>
<proteinExistence type="predicted"/>
<feature type="region of interest" description="Disordered" evidence="1">
    <location>
        <begin position="60"/>
        <end position="90"/>
    </location>
</feature>
<comment type="caution">
    <text evidence="3">The sequence shown here is derived from an EMBL/GenBank/DDBJ whole genome shotgun (WGS) entry which is preliminary data.</text>
</comment>
<feature type="domain" description="Reverse transcriptase Ty1/copia-type" evidence="2">
    <location>
        <begin position="227"/>
        <end position="333"/>
    </location>
</feature>
<sequence>MLALNEKNKLKIVLGEYNEPEVNSRHKALWERINDMIISWILNTIAKQIRNSLNFLNTASGLSNQNNNARGNRNYSQGESSNRNYNQSEKRSNFRKGIICGNCCKEGHHSEECYKIVGYHVGHPLHGKYKPPSQRNNVTRSVNLTQTSASAGNSQKGVLDLQVQMPNGGEMAMNARIDQTNTRGLLMAPSIMAFTSSTKQHALPFQSSDSYAANLFDLVHMDALEDNHTWTLTALPQGKIPIASKWVYTIKYNSDGFIEKFKARLVAKGFTQKEGIYYNETFAPVAKMVTIRTFIVVAVHHNWHIAQLDINNAFLHGDLHEEVYMTLPQGYKPNTVETL</sequence>
<dbReference type="Pfam" id="PF07727">
    <property type="entry name" value="RVT_2"/>
    <property type="match status" value="1"/>
</dbReference>
<name>A0ABQ5D9F9_9ASTR</name>
<evidence type="ECO:0000256" key="1">
    <source>
        <dbReference type="SAM" id="MobiDB-lite"/>
    </source>
</evidence>
<keyword evidence="4" id="KW-1185">Reference proteome</keyword>
<feature type="compositionally biased region" description="Polar residues" evidence="1">
    <location>
        <begin position="75"/>
        <end position="87"/>
    </location>
</feature>
<reference evidence="3" key="2">
    <citation type="submission" date="2022-01" db="EMBL/GenBank/DDBJ databases">
        <authorList>
            <person name="Yamashiro T."/>
            <person name="Shiraishi A."/>
            <person name="Satake H."/>
            <person name="Nakayama K."/>
        </authorList>
    </citation>
    <scope>NUCLEOTIDE SEQUENCE</scope>
</reference>
<dbReference type="EMBL" id="BQNB010015055">
    <property type="protein sequence ID" value="GJT35500.1"/>
    <property type="molecule type" value="Genomic_DNA"/>
</dbReference>
<dbReference type="PANTHER" id="PTHR37610:SF6">
    <property type="entry name" value="GAG-POLYPEPTIDE OF LTR COPIA-TYPE-RELATED"/>
    <property type="match status" value="1"/>
</dbReference>
<protein>
    <submittedName>
        <fullName evidence="3">Retrovirus-related pol polyprotein from transposon TNT 1-94</fullName>
    </submittedName>
</protein>
<evidence type="ECO:0000313" key="4">
    <source>
        <dbReference type="Proteomes" id="UP001151760"/>
    </source>
</evidence>
<dbReference type="SUPFAM" id="SSF56672">
    <property type="entry name" value="DNA/RNA polymerases"/>
    <property type="match status" value="1"/>
</dbReference>